<evidence type="ECO:0000313" key="1">
    <source>
        <dbReference type="EMBL" id="NMO01475.1"/>
    </source>
</evidence>
<name>A0A848KX90_9ACTN</name>
<evidence type="ECO:0000313" key="2">
    <source>
        <dbReference type="Proteomes" id="UP000550729"/>
    </source>
</evidence>
<protein>
    <submittedName>
        <fullName evidence="1">Uncharacterized protein</fullName>
    </submittedName>
</protein>
<gene>
    <name evidence="1" type="ORF">HH308_09650</name>
</gene>
<comment type="caution">
    <text evidence="1">The sequence shown here is derived from an EMBL/GenBank/DDBJ whole genome shotgun (WGS) entry which is preliminary data.</text>
</comment>
<keyword evidence="2" id="KW-1185">Reference proteome</keyword>
<dbReference type="AlphaFoldDB" id="A0A848KX90"/>
<dbReference type="EMBL" id="JABBNB010000008">
    <property type="protein sequence ID" value="NMO01475.1"/>
    <property type="molecule type" value="Genomic_DNA"/>
</dbReference>
<accession>A0A848KX90</accession>
<organism evidence="1 2">
    <name type="scientific">Gordonia asplenii</name>
    <dbReference type="NCBI Taxonomy" id="2725283"/>
    <lineage>
        <taxon>Bacteria</taxon>
        <taxon>Bacillati</taxon>
        <taxon>Actinomycetota</taxon>
        <taxon>Actinomycetes</taxon>
        <taxon>Mycobacteriales</taxon>
        <taxon>Gordoniaceae</taxon>
        <taxon>Gordonia</taxon>
    </lineage>
</organism>
<reference evidence="1 2" key="1">
    <citation type="submission" date="2020-04" db="EMBL/GenBank/DDBJ databases">
        <title>Gordonia sp. nov. TBRC 11910.</title>
        <authorList>
            <person name="Suriyachadkun C."/>
        </authorList>
    </citation>
    <scope>NUCLEOTIDE SEQUENCE [LARGE SCALE GENOMIC DNA]</scope>
    <source>
        <strain evidence="1 2">TBRC 11910</strain>
    </source>
</reference>
<proteinExistence type="predicted"/>
<dbReference type="Proteomes" id="UP000550729">
    <property type="component" value="Unassembled WGS sequence"/>
</dbReference>
<dbReference type="RefSeq" id="WP_170193983.1">
    <property type="nucleotide sequence ID" value="NZ_JABBNB010000008.1"/>
</dbReference>
<sequence>MALDAFDTAVEVAQLALRRQRVYRRGWIGDDGTVIVSLNTPLADDAEVFCGHGVSYAVVSLNGDVVTRPIHVLFDQIAGMTEVDRIDEPMPAELIPPRLDRIRTRLTRTVRRAIG</sequence>